<dbReference type="Proteomes" id="UP000539313">
    <property type="component" value="Unassembled WGS sequence"/>
</dbReference>
<comment type="cofactor">
    <cofactor evidence="2">
        <name>[2Fe-2S] cluster</name>
        <dbReference type="ChEBI" id="CHEBI:190135"/>
    </cofactor>
</comment>
<comment type="caution">
    <text evidence="3">The sequence shown here is derived from an EMBL/GenBank/DDBJ whole genome shotgun (WGS) entry which is preliminary data.</text>
</comment>
<dbReference type="NCBIfam" id="TIGR00738">
    <property type="entry name" value="rrf2_super"/>
    <property type="match status" value="1"/>
</dbReference>
<evidence type="ECO:0000313" key="3">
    <source>
        <dbReference type="EMBL" id="MBA9007139.1"/>
    </source>
</evidence>
<organism evidence="3 4">
    <name type="scientific">Thermomonospora cellulosilytica</name>
    <dbReference type="NCBI Taxonomy" id="1411118"/>
    <lineage>
        <taxon>Bacteria</taxon>
        <taxon>Bacillati</taxon>
        <taxon>Actinomycetota</taxon>
        <taxon>Actinomycetes</taxon>
        <taxon>Streptosporangiales</taxon>
        <taxon>Thermomonosporaceae</taxon>
        <taxon>Thermomonospora</taxon>
    </lineage>
</organism>
<dbReference type="GO" id="GO:0005829">
    <property type="term" value="C:cytosol"/>
    <property type="evidence" value="ECO:0007669"/>
    <property type="project" value="TreeGrafter"/>
</dbReference>
<protein>
    <submittedName>
        <fullName evidence="3">Rrf2 family nitric oxide-sensitive transcriptional repressor</fullName>
    </submittedName>
</protein>
<dbReference type="RefSeq" id="WP_182707799.1">
    <property type="nucleotide sequence ID" value="NZ_JACJII010000001.1"/>
</dbReference>
<dbReference type="EMBL" id="JACJII010000001">
    <property type="protein sequence ID" value="MBA9007139.1"/>
    <property type="molecule type" value="Genomic_DNA"/>
</dbReference>
<gene>
    <name evidence="3" type="ORF">HNR21_006021</name>
</gene>
<sequence>MRLTRFTDLALRIAMRLAVADPAEVYTTRQVAEAVNAPYTHVAKVVGRLSELGVVEARRGRGGGLVLTERGRDASIGALMRELEGAGDVAGCEDSPPCPLRSACRLRDALRRAQEAFYAALDPVTVRDLVDGPSEPVLVRLLDRRP</sequence>
<name>A0A7W3RBU0_9ACTN</name>
<keyword evidence="4" id="KW-1185">Reference proteome</keyword>
<dbReference type="PROSITE" id="PS51197">
    <property type="entry name" value="HTH_RRF2_2"/>
    <property type="match status" value="1"/>
</dbReference>
<evidence type="ECO:0000313" key="4">
    <source>
        <dbReference type="Proteomes" id="UP000539313"/>
    </source>
</evidence>
<dbReference type="AlphaFoldDB" id="A0A7W3RBU0"/>
<dbReference type="InterPro" id="IPR000944">
    <property type="entry name" value="Tscrpt_reg_Rrf2"/>
</dbReference>
<keyword evidence="1" id="KW-0238">DNA-binding</keyword>
<dbReference type="Pfam" id="PF02082">
    <property type="entry name" value="Rrf2"/>
    <property type="match status" value="1"/>
</dbReference>
<evidence type="ECO:0000256" key="2">
    <source>
        <dbReference type="ARBA" id="ARBA00034078"/>
    </source>
</evidence>
<reference evidence="3 4" key="1">
    <citation type="submission" date="2020-08" db="EMBL/GenBank/DDBJ databases">
        <title>Sequencing the genomes of 1000 actinobacteria strains.</title>
        <authorList>
            <person name="Klenk H.-P."/>
        </authorList>
    </citation>
    <scope>NUCLEOTIDE SEQUENCE [LARGE SCALE GENOMIC DNA]</scope>
    <source>
        <strain evidence="3 4">DSM 45823</strain>
    </source>
</reference>
<dbReference type="GO" id="GO:0003677">
    <property type="term" value="F:DNA binding"/>
    <property type="evidence" value="ECO:0007669"/>
    <property type="project" value="UniProtKB-KW"/>
</dbReference>
<evidence type="ECO:0000256" key="1">
    <source>
        <dbReference type="ARBA" id="ARBA00023125"/>
    </source>
</evidence>
<dbReference type="PANTHER" id="PTHR33221">
    <property type="entry name" value="WINGED HELIX-TURN-HELIX TRANSCRIPTIONAL REGULATOR, RRF2 FAMILY"/>
    <property type="match status" value="1"/>
</dbReference>
<dbReference type="Gene3D" id="1.10.10.10">
    <property type="entry name" value="Winged helix-like DNA-binding domain superfamily/Winged helix DNA-binding domain"/>
    <property type="match status" value="1"/>
</dbReference>
<dbReference type="InterPro" id="IPR036390">
    <property type="entry name" value="WH_DNA-bd_sf"/>
</dbReference>
<dbReference type="GO" id="GO:0003700">
    <property type="term" value="F:DNA-binding transcription factor activity"/>
    <property type="evidence" value="ECO:0007669"/>
    <property type="project" value="TreeGrafter"/>
</dbReference>
<dbReference type="PANTHER" id="PTHR33221:SF4">
    <property type="entry name" value="HTH-TYPE TRANSCRIPTIONAL REPRESSOR NSRR"/>
    <property type="match status" value="1"/>
</dbReference>
<dbReference type="SUPFAM" id="SSF46785">
    <property type="entry name" value="Winged helix' DNA-binding domain"/>
    <property type="match status" value="1"/>
</dbReference>
<accession>A0A7W3RBU0</accession>
<dbReference type="InterPro" id="IPR036388">
    <property type="entry name" value="WH-like_DNA-bd_sf"/>
</dbReference>
<proteinExistence type="predicted"/>